<dbReference type="InterPro" id="IPR034213">
    <property type="entry name" value="S8_Vpr-like"/>
</dbReference>
<dbReference type="PANTHER" id="PTHR43806">
    <property type="entry name" value="PEPTIDASE S8"/>
    <property type="match status" value="1"/>
</dbReference>
<keyword evidence="4 5" id="KW-0720">Serine protease</keyword>
<dbReference type="InterPro" id="IPR023828">
    <property type="entry name" value="Peptidase_S8_Ser-AS"/>
</dbReference>
<name>A0ABT1NUK8_9MICC</name>
<accession>A0ABT1NUK8</accession>
<feature type="chain" id="PRO_5047294066" evidence="7">
    <location>
        <begin position="31"/>
        <end position="1304"/>
    </location>
</feature>
<dbReference type="InterPro" id="IPR023827">
    <property type="entry name" value="Peptidase_S8_Asp-AS"/>
</dbReference>
<dbReference type="Gene3D" id="3.40.50.200">
    <property type="entry name" value="Peptidase S8/S53 domain"/>
    <property type="match status" value="2"/>
</dbReference>
<evidence type="ECO:0000256" key="7">
    <source>
        <dbReference type="SAM" id="SignalP"/>
    </source>
</evidence>
<evidence type="ECO:0000256" key="5">
    <source>
        <dbReference type="PROSITE-ProRule" id="PRU01240"/>
    </source>
</evidence>
<comment type="caution">
    <text evidence="9">The sequence shown here is derived from an EMBL/GenBank/DDBJ whole genome shotgun (WGS) entry which is preliminary data.</text>
</comment>
<feature type="active site" description="Charge relay system" evidence="5">
    <location>
        <position position="193"/>
    </location>
</feature>
<dbReference type="CDD" id="cd07474">
    <property type="entry name" value="Peptidases_S8_subtilisin_Vpr-like"/>
    <property type="match status" value="1"/>
</dbReference>
<keyword evidence="2 5" id="KW-0645">Protease</keyword>
<dbReference type="PROSITE" id="PS51272">
    <property type="entry name" value="SLH"/>
    <property type="match status" value="3"/>
</dbReference>
<evidence type="ECO:0000313" key="10">
    <source>
        <dbReference type="Proteomes" id="UP001206924"/>
    </source>
</evidence>
<gene>
    <name evidence="9" type="ORF">NNX28_15310</name>
</gene>
<proteinExistence type="inferred from homology"/>
<feature type="active site" description="Charge relay system" evidence="5">
    <location>
        <position position="271"/>
    </location>
</feature>
<dbReference type="PANTHER" id="PTHR43806:SF11">
    <property type="entry name" value="CEREVISIN-RELATED"/>
    <property type="match status" value="1"/>
</dbReference>
<dbReference type="PROSITE" id="PS00136">
    <property type="entry name" value="SUBTILASE_ASP"/>
    <property type="match status" value="1"/>
</dbReference>
<evidence type="ECO:0000313" key="9">
    <source>
        <dbReference type="EMBL" id="MCQ1951286.1"/>
    </source>
</evidence>
<keyword evidence="3 5" id="KW-0378">Hydrolase</keyword>
<dbReference type="InterPro" id="IPR006311">
    <property type="entry name" value="TAT_signal"/>
</dbReference>
<dbReference type="PROSITE" id="PS00138">
    <property type="entry name" value="SUBTILASE_SER"/>
    <property type="match status" value="1"/>
</dbReference>
<dbReference type="PRINTS" id="PR00723">
    <property type="entry name" value="SUBTILISIN"/>
</dbReference>
<protein>
    <submittedName>
        <fullName evidence="9">S8 family serine peptidase</fullName>
    </submittedName>
</protein>
<evidence type="ECO:0000259" key="8">
    <source>
        <dbReference type="PROSITE" id="PS51272"/>
    </source>
</evidence>
<evidence type="ECO:0000256" key="1">
    <source>
        <dbReference type="ARBA" id="ARBA00011073"/>
    </source>
</evidence>
<organism evidence="9 10">
    <name type="scientific">Arthrobacter jinronghuae</name>
    <dbReference type="NCBI Taxonomy" id="2964609"/>
    <lineage>
        <taxon>Bacteria</taxon>
        <taxon>Bacillati</taxon>
        <taxon>Actinomycetota</taxon>
        <taxon>Actinomycetes</taxon>
        <taxon>Micrococcales</taxon>
        <taxon>Micrococcaceae</taxon>
        <taxon>Arthrobacter</taxon>
    </lineage>
</organism>
<dbReference type="PROSITE" id="PS51318">
    <property type="entry name" value="TAT"/>
    <property type="match status" value="1"/>
</dbReference>
<feature type="domain" description="SLH" evidence="8">
    <location>
        <begin position="1110"/>
        <end position="1171"/>
    </location>
</feature>
<reference evidence="9 10" key="1">
    <citation type="submission" date="2022-07" db="EMBL/GenBank/DDBJ databases">
        <title>Novel species in genus Arthrobacter.</title>
        <authorList>
            <person name="Liu Y."/>
        </authorList>
    </citation>
    <scope>NUCLEOTIDE SEQUENCE [LARGE SCALE GENOMIC DNA]</scope>
    <source>
        <strain evidence="10">zg-Y859</strain>
    </source>
</reference>
<feature type="domain" description="SLH" evidence="8">
    <location>
        <begin position="1172"/>
        <end position="1235"/>
    </location>
</feature>
<feature type="signal peptide" evidence="7">
    <location>
        <begin position="1"/>
        <end position="30"/>
    </location>
</feature>
<dbReference type="RefSeq" id="WP_255866367.1">
    <property type="nucleotide sequence ID" value="NZ_CP104263.1"/>
</dbReference>
<evidence type="ECO:0000256" key="2">
    <source>
        <dbReference type="ARBA" id="ARBA00022670"/>
    </source>
</evidence>
<dbReference type="InterPro" id="IPR036852">
    <property type="entry name" value="Peptidase_S8/S53_dom_sf"/>
</dbReference>
<dbReference type="Pfam" id="PF00082">
    <property type="entry name" value="Peptidase_S8"/>
    <property type="match status" value="1"/>
</dbReference>
<dbReference type="PROSITE" id="PS00137">
    <property type="entry name" value="SUBTILASE_HIS"/>
    <property type="match status" value="1"/>
</dbReference>
<dbReference type="InterPro" id="IPR022398">
    <property type="entry name" value="Peptidase_S8_His-AS"/>
</dbReference>
<dbReference type="PROSITE" id="PS51892">
    <property type="entry name" value="SUBTILASE"/>
    <property type="match status" value="1"/>
</dbReference>
<dbReference type="EMBL" id="JANFLP010000016">
    <property type="protein sequence ID" value="MCQ1951286.1"/>
    <property type="molecule type" value="Genomic_DNA"/>
</dbReference>
<evidence type="ECO:0000256" key="6">
    <source>
        <dbReference type="RuleBase" id="RU003355"/>
    </source>
</evidence>
<keyword evidence="7" id="KW-0732">Signal</keyword>
<keyword evidence="10" id="KW-1185">Reference proteome</keyword>
<comment type="similarity">
    <text evidence="1 5 6">Belongs to the peptidase S8 family.</text>
</comment>
<dbReference type="InterPro" id="IPR000209">
    <property type="entry name" value="Peptidase_S8/S53_dom"/>
</dbReference>
<evidence type="ECO:0000256" key="4">
    <source>
        <dbReference type="ARBA" id="ARBA00022825"/>
    </source>
</evidence>
<evidence type="ECO:0000256" key="3">
    <source>
        <dbReference type="ARBA" id="ARBA00022801"/>
    </source>
</evidence>
<dbReference type="InterPro" id="IPR015500">
    <property type="entry name" value="Peptidase_S8_subtilisin-rel"/>
</dbReference>
<dbReference type="SUPFAM" id="SSF52743">
    <property type="entry name" value="Subtilisin-like"/>
    <property type="match status" value="1"/>
</dbReference>
<feature type="domain" description="SLH" evidence="8">
    <location>
        <begin position="1241"/>
        <end position="1304"/>
    </location>
</feature>
<sequence>MNNPNHRRAGKAALATVAGLALASSMWAPAAATEGTANEEPTIRGIETVTPDFKVSPDLKTKQGPVSVFVQFSGKGAYEQTQPVEVLEGLAEPLNKSGQVQEIRSGIETKAEEVAQAASSSILYTTTNSIPGVAINGDAEAIRALAARGDVVKITGIVPKTFDNKGGDIDVRAVDSWVQRSQTGEGVTIAVLDTGLDYTHSDFGGPGTQEAFETAQASPTIPAADSGLYDPEKFAGGWDLVGDAYNADPSDPATYSPIPVPDANPLDCGSHGTHVAGTAAGYGTNADGTTFSGDYSTLTGDQVNAMGIGPGTAPNAKLVSVRVFGCVGSSEVVGQALDYVLDPNDDGDFSDRAQVVNMSLGSAFPAYDDPENDIVNALTAQGILSVVSSGNSGDIYDIGGSPGSAETALTVANSVGSQTTLDAARILAPTAGTAKGQYTSSFDYASADEAALTGTVVMGPQGGNSDGCAALEPAGANAGKWVWLTWDEDAATRECGSAVRWNNAATAGYAGVVLDSTLNGFSAGIAGNAAIPGFQFTRESSEQLRPAAEAGTLQIQLAPELVGSVTGQSGALDTLNASSSRGVHGSNGVIKPDVAAPGTQIKSAQVGTGTGASIKSGTSMAAPNVAGIAALVVGATDYNPYEVKSIIMNTATHDVFAGEGVVHAPNRVGSGRVDALDALSTKVLAYDAENPRLTSMNFGVLEVGADPVEITRTITVENKGDSPKTYTPEYLPATDMPGVSISVSTAPVQVPANATVTVPVTLSIADPTALVKRIDPAAERTQGTGAIARQYIAEESGRIQLTSEGSPALRVPVYSAPKPTSDMQASSKISFAGATDLATSVTFTGRGLDQGEGSEAYVSMMTPLVLGEESPRRSDLDLDSLYGLDLRNVGASSNVPALTAAGSANLNAAVLNIGLSTWENWATISGNSTILVELDTNSDGVPNFVAITTRITGLDQSVFRIVPVTGVDADGELVFGTPLPGSYPVNGTVGDVDSNVFDTNVMTLPIPAGSLGLDLTKSQPIQYRISTSNAINVDESGQEVPVDTTAWIPFNLTQPAVWFQSASPAAFVYAEEDGATLTVNRQASTTDAKALFLHHHNAQGVKDQVTQVEVAPLRFPDVPGTMFESDINWMADQGLTTGYADGTYRPAGSINRDAMAAFLYRLAGSPNYDAPDVSPFTDVTPTTQFYKEISWMAESGISTGYPDGSFRPVSPVNRDAMAAFMNRFAGDKCGIDAAKGYQAPGTASFTDVPTNDQFHREISWMKASGVSTGYPDSSYHPGEKVSREAMAAFVHRLDTYTENNGGCR</sequence>
<dbReference type="Proteomes" id="UP001206924">
    <property type="component" value="Unassembled WGS sequence"/>
</dbReference>
<dbReference type="InterPro" id="IPR050131">
    <property type="entry name" value="Peptidase_S8_subtilisin-like"/>
</dbReference>
<feature type="active site" description="Charge relay system" evidence="5">
    <location>
        <position position="619"/>
    </location>
</feature>
<dbReference type="InterPro" id="IPR001119">
    <property type="entry name" value="SLH_dom"/>
</dbReference>
<dbReference type="Pfam" id="PF00395">
    <property type="entry name" value="SLH"/>
    <property type="match status" value="3"/>
</dbReference>